<organism evidence="7 8">
    <name type="scientific">Paramecium octaurelia</name>
    <dbReference type="NCBI Taxonomy" id="43137"/>
    <lineage>
        <taxon>Eukaryota</taxon>
        <taxon>Sar</taxon>
        <taxon>Alveolata</taxon>
        <taxon>Ciliophora</taxon>
        <taxon>Intramacronucleata</taxon>
        <taxon>Oligohymenophorea</taxon>
        <taxon>Peniculida</taxon>
        <taxon>Parameciidae</taxon>
        <taxon>Paramecium</taxon>
    </lineage>
</organism>
<evidence type="ECO:0000313" key="7">
    <source>
        <dbReference type="EMBL" id="CAD8189772.1"/>
    </source>
</evidence>
<dbReference type="EMBL" id="CAJJDP010000094">
    <property type="protein sequence ID" value="CAD8189772.1"/>
    <property type="molecule type" value="Genomic_DNA"/>
</dbReference>
<dbReference type="GO" id="GO:0030126">
    <property type="term" value="C:COPI vesicle coat"/>
    <property type="evidence" value="ECO:0007669"/>
    <property type="project" value="TreeGrafter"/>
</dbReference>
<sequence length="306" mass="36406">MEQQILLQAKIAFFLGNFNKVLEIWQQNDYDDDYYYFLVSRALIAARELKPKFIRLTKKPSSKLLEITDIVSRFMCPLIEQQKSETTIDEDRKQIEDVLKKLKDIIPNQNQNKKIIQIICAYMSVNSCEAQYALQLEMPKDAFQQELLYLQFMIYLRGRRFDLAESTLLDLRRFDDEDILTYLAQIYLNLYNGQPEQAYKSIQETKDRFGDSSKLMNLMITCLIHQNKFEEAFELGQKVKTLIIDNEQFSDRQEIEICLSNLIILSELLNKQQQKEEYIQVLEQINKSCHFLKRYQEKVKKIEQLS</sequence>
<proteinExistence type="predicted"/>
<dbReference type="Proteomes" id="UP000683925">
    <property type="component" value="Unassembled WGS sequence"/>
</dbReference>
<evidence type="ECO:0008006" key="9">
    <source>
        <dbReference type="Google" id="ProtNLM"/>
    </source>
</evidence>
<name>A0A8S1WL56_PAROT</name>
<evidence type="ECO:0000256" key="4">
    <source>
        <dbReference type="ARBA" id="ARBA00022490"/>
    </source>
</evidence>
<dbReference type="OrthoDB" id="310217at2759"/>
<dbReference type="AlphaFoldDB" id="A0A8S1WL56"/>
<dbReference type="GO" id="GO:0006888">
    <property type="term" value="P:endoplasmic reticulum to Golgi vesicle-mediated transport"/>
    <property type="evidence" value="ECO:0007669"/>
    <property type="project" value="TreeGrafter"/>
</dbReference>
<evidence type="ECO:0000256" key="2">
    <source>
        <dbReference type="ARBA" id="ARBA00004496"/>
    </source>
</evidence>
<dbReference type="GO" id="GO:0015031">
    <property type="term" value="P:protein transport"/>
    <property type="evidence" value="ECO:0007669"/>
    <property type="project" value="UniProtKB-KW"/>
</dbReference>
<evidence type="ECO:0000256" key="5">
    <source>
        <dbReference type="ARBA" id="ARBA00022927"/>
    </source>
</evidence>
<keyword evidence="6" id="KW-0472">Membrane</keyword>
<dbReference type="InterPro" id="IPR006822">
    <property type="entry name" value="Coatomer_esu"/>
</dbReference>
<keyword evidence="3" id="KW-0813">Transport</keyword>
<protein>
    <recommendedName>
        <fullName evidence="9">Coatomer subunit epsilon</fullName>
    </recommendedName>
</protein>
<dbReference type="PANTHER" id="PTHR10805">
    <property type="entry name" value="COATOMER SUBUNIT EPSILON"/>
    <property type="match status" value="1"/>
</dbReference>
<dbReference type="PANTHER" id="PTHR10805:SF0">
    <property type="entry name" value="COATOMER SUBUNIT EPSILON"/>
    <property type="match status" value="1"/>
</dbReference>
<evidence type="ECO:0000256" key="6">
    <source>
        <dbReference type="ARBA" id="ARBA00023136"/>
    </source>
</evidence>
<dbReference type="GO" id="GO:0005198">
    <property type="term" value="F:structural molecule activity"/>
    <property type="evidence" value="ECO:0007669"/>
    <property type="project" value="InterPro"/>
</dbReference>
<evidence type="ECO:0000313" key="8">
    <source>
        <dbReference type="Proteomes" id="UP000683925"/>
    </source>
</evidence>
<evidence type="ECO:0000256" key="1">
    <source>
        <dbReference type="ARBA" id="ARBA00004370"/>
    </source>
</evidence>
<comment type="subcellular location">
    <subcellularLocation>
        <location evidence="2">Cytoplasm</location>
    </subcellularLocation>
    <subcellularLocation>
        <location evidence="1">Membrane</location>
    </subcellularLocation>
</comment>
<dbReference type="Pfam" id="PF04733">
    <property type="entry name" value="Coatomer_E"/>
    <property type="match status" value="1"/>
</dbReference>
<dbReference type="OMA" id="RQEIEIC"/>
<keyword evidence="4" id="KW-0963">Cytoplasm</keyword>
<reference evidence="7" key="1">
    <citation type="submission" date="2021-01" db="EMBL/GenBank/DDBJ databases">
        <authorList>
            <consortium name="Genoscope - CEA"/>
            <person name="William W."/>
        </authorList>
    </citation>
    <scope>NUCLEOTIDE SEQUENCE</scope>
</reference>
<keyword evidence="8" id="KW-1185">Reference proteome</keyword>
<keyword evidence="5" id="KW-0653">Protein transport</keyword>
<dbReference type="GO" id="GO:0006890">
    <property type="term" value="P:retrograde vesicle-mediated transport, Golgi to endoplasmic reticulum"/>
    <property type="evidence" value="ECO:0007669"/>
    <property type="project" value="InterPro"/>
</dbReference>
<dbReference type="GO" id="GO:0006891">
    <property type="term" value="P:intra-Golgi vesicle-mediated transport"/>
    <property type="evidence" value="ECO:0007669"/>
    <property type="project" value="TreeGrafter"/>
</dbReference>
<comment type="caution">
    <text evidence="7">The sequence shown here is derived from an EMBL/GenBank/DDBJ whole genome shotgun (WGS) entry which is preliminary data.</text>
</comment>
<accession>A0A8S1WL56</accession>
<evidence type="ECO:0000256" key="3">
    <source>
        <dbReference type="ARBA" id="ARBA00022448"/>
    </source>
</evidence>
<gene>
    <name evidence="7" type="ORF">POCTA_138.1.T0950227</name>
</gene>